<organism evidence="2 3">
    <name type="scientific">Brachionus calyciflorus</name>
    <dbReference type="NCBI Taxonomy" id="104777"/>
    <lineage>
        <taxon>Eukaryota</taxon>
        <taxon>Metazoa</taxon>
        <taxon>Spiralia</taxon>
        <taxon>Gnathifera</taxon>
        <taxon>Rotifera</taxon>
        <taxon>Eurotatoria</taxon>
        <taxon>Monogononta</taxon>
        <taxon>Pseudotrocha</taxon>
        <taxon>Ploima</taxon>
        <taxon>Brachionidae</taxon>
        <taxon>Brachionus</taxon>
    </lineage>
</organism>
<keyword evidence="3" id="KW-1185">Reference proteome</keyword>
<reference evidence="2" key="1">
    <citation type="submission" date="2021-02" db="EMBL/GenBank/DDBJ databases">
        <authorList>
            <person name="Nowell W R."/>
        </authorList>
    </citation>
    <scope>NUCLEOTIDE SEQUENCE</scope>
    <source>
        <strain evidence="2">Ploen Becks lab</strain>
    </source>
</reference>
<protein>
    <recommendedName>
        <fullName evidence="1">Endonuclease/exonuclease/phosphatase domain-containing protein</fullName>
    </recommendedName>
</protein>
<dbReference type="EMBL" id="CAJNOC010010971">
    <property type="protein sequence ID" value="CAF1144727.1"/>
    <property type="molecule type" value="Genomic_DNA"/>
</dbReference>
<dbReference type="OrthoDB" id="5953030at2759"/>
<evidence type="ECO:0000313" key="3">
    <source>
        <dbReference type="Proteomes" id="UP000663879"/>
    </source>
</evidence>
<sequence length="249" mass="29219">MLMINSLVCLQETWALNQNQIDDCIITTDKNIYRRNYYDGTNNNKFEFSSLLIQLTEKIYEFKSKGYEILILGDFNTDPIKDNFNTHELINFMKRHSLRMIDVEETQIVTFSKHNLNTKSWIDHVLVDKNNRNVRKCQICVSPENKSDQNPIIIEYELEKLPIMLEIGNKRLANLDWTNLLTLLAYQERVRKGLCKLEILKLEIETESDARRLKINLTKLLNEISSVLLNAVQKTSNELECAKRYKGTL</sequence>
<dbReference type="GO" id="GO:0003824">
    <property type="term" value="F:catalytic activity"/>
    <property type="evidence" value="ECO:0007669"/>
    <property type="project" value="InterPro"/>
</dbReference>
<dbReference type="Gene3D" id="3.60.10.10">
    <property type="entry name" value="Endonuclease/exonuclease/phosphatase"/>
    <property type="match status" value="1"/>
</dbReference>
<proteinExistence type="predicted"/>
<gene>
    <name evidence="2" type="ORF">OXX778_LOCUS23048</name>
</gene>
<accession>A0A814SB40</accession>
<dbReference type="InterPro" id="IPR005135">
    <property type="entry name" value="Endo/exonuclease/phosphatase"/>
</dbReference>
<dbReference type="AlphaFoldDB" id="A0A814SB40"/>
<evidence type="ECO:0000259" key="1">
    <source>
        <dbReference type="Pfam" id="PF14529"/>
    </source>
</evidence>
<dbReference type="Proteomes" id="UP000663879">
    <property type="component" value="Unassembled WGS sequence"/>
</dbReference>
<dbReference type="SUPFAM" id="SSF56219">
    <property type="entry name" value="DNase I-like"/>
    <property type="match status" value="1"/>
</dbReference>
<evidence type="ECO:0000313" key="2">
    <source>
        <dbReference type="EMBL" id="CAF1144727.1"/>
    </source>
</evidence>
<name>A0A814SB40_9BILA</name>
<dbReference type="InterPro" id="IPR036691">
    <property type="entry name" value="Endo/exonu/phosph_ase_sf"/>
</dbReference>
<dbReference type="Pfam" id="PF14529">
    <property type="entry name" value="Exo_endo_phos_2"/>
    <property type="match status" value="1"/>
</dbReference>
<feature type="domain" description="Endonuclease/exonuclease/phosphatase" evidence="1">
    <location>
        <begin position="43"/>
        <end position="148"/>
    </location>
</feature>
<comment type="caution">
    <text evidence="2">The sequence shown here is derived from an EMBL/GenBank/DDBJ whole genome shotgun (WGS) entry which is preliminary data.</text>
</comment>